<dbReference type="Gene3D" id="3.90.70.80">
    <property type="match status" value="1"/>
</dbReference>
<proteinExistence type="predicted"/>
<accession>A0A443PAD0</accession>
<dbReference type="CDD" id="cd22744">
    <property type="entry name" value="OTU"/>
    <property type="match status" value="1"/>
</dbReference>
<comment type="caution">
    <text evidence="1">The sequence shown here is derived from an EMBL/GenBank/DDBJ whole genome shotgun (WGS) entry which is preliminary data.</text>
</comment>
<dbReference type="EMBL" id="QPKB01000006">
    <property type="protein sequence ID" value="RWR87728.1"/>
    <property type="molecule type" value="Genomic_DNA"/>
</dbReference>
<evidence type="ECO:0000313" key="2">
    <source>
        <dbReference type="Proteomes" id="UP000283530"/>
    </source>
</evidence>
<name>A0A443PAD0_9MAGN</name>
<dbReference type="PANTHER" id="PTHR36068">
    <property type="entry name" value="OS01G0102500 PROTEIN"/>
    <property type="match status" value="1"/>
</dbReference>
<keyword evidence="2" id="KW-1185">Reference proteome</keyword>
<dbReference type="Proteomes" id="UP000283530">
    <property type="component" value="Unassembled WGS sequence"/>
</dbReference>
<dbReference type="PANTHER" id="PTHR36068:SF1">
    <property type="entry name" value="OS01G0102500 PROTEIN"/>
    <property type="match status" value="1"/>
</dbReference>
<reference evidence="1 2" key="1">
    <citation type="journal article" date="2019" name="Nat. Plants">
        <title>Stout camphor tree genome fills gaps in understanding of flowering plant genome evolution.</title>
        <authorList>
            <person name="Chaw S.M."/>
            <person name="Liu Y.C."/>
            <person name="Wu Y.W."/>
            <person name="Wang H.Y."/>
            <person name="Lin C.I."/>
            <person name="Wu C.S."/>
            <person name="Ke H.M."/>
            <person name="Chang L.Y."/>
            <person name="Hsu C.Y."/>
            <person name="Yang H.T."/>
            <person name="Sudianto E."/>
            <person name="Hsu M.H."/>
            <person name="Wu K.P."/>
            <person name="Wang L.N."/>
            <person name="Leebens-Mack J.H."/>
            <person name="Tsai I.J."/>
        </authorList>
    </citation>
    <scope>NUCLEOTIDE SEQUENCE [LARGE SCALE GENOMIC DNA]</scope>
    <source>
        <strain evidence="2">cv. Chaw 1501</strain>
        <tissue evidence="1">Young leaves</tissue>
    </source>
</reference>
<evidence type="ECO:0000313" key="1">
    <source>
        <dbReference type="EMBL" id="RWR87728.1"/>
    </source>
</evidence>
<gene>
    <name evidence="1" type="ORF">CKAN_01668400</name>
</gene>
<dbReference type="OrthoDB" id="155203at2759"/>
<protein>
    <submittedName>
        <fullName evidence="1">Ovarian tumor</fullName>
    </submittedName>
</protein>
<sequence>MRKLLEGSVLSSLQPLSPLSLCWHSKPEEIPPNNTEDDFSDDLTDWESVSGLQGPEKRVLQSLTSRGVFWKHASKPISEHFLLFHGGDVGADGNCLFSAANIALRLKGSAFDLRRRVVNRFSEDYVSGVLAKGEIDVAIRNLYRPDMELGWGVHFIQELKLLARKKDRESLDSSIDDLVRVGLTREAAAESVYKERCISVENGDSWSKYMSITGDSDDEYDIISLHYTEGGLLSVDENRNGKAAAFGDDIAIEALASEFQREIFVVQVHGSDASLGEDATLFFLPHQPHGEILESPLFLFMRGTGWCGAGGDHYEPLIARAAPIASKENAVMIL</sequence>
<dbReference type="AlphaFoldDB" id="A0A443PAD0"/>
<organism evidence="1 2">
    <name type="scientific">Cinnamomum micranthum f. kanehirae</name>
    <dbReference type="NCBI Taxonomy" id="337451"/>
    <lineage>
        <taxon>Eukaryota</taxon>
        <taxon>Viridiplantae</taxon>
        <taxon>Streptophyta</taxon>
        <taxon>Embryophyta</taxon>
        <taxon>Tracheophyta</taxon>
        <taxon>Spermatophyta</taxon>
        <taxon>Magnoliopsida</taxon>
        <taxon>Magnoliidae</taxon>
        <taxon>Laurales</taxon>
        <taxon>Lauraceae</taxon>
        <taxon>Cinnamomum</taxon>
    </lineage>
</organism>